<dbReference type="SMART" id="SM00353">
    <property type="entry name" value="HLH"/>
    <property type="match status" value="1"/>
</dbReference>
<feature type="domain" description="BHLH" evidence="2">
    <location>
        <begin position="69"/>
        <end position="121"/>
    </location>
</feature>
<name>A0A6J2VSA3_CHACN</name>
<reference evidence="4" key="1">
    <citation type="submission" date="2025-08" db="UniProtKB">
        <authorList>
            <consortium name="RefSeq"/>
        </authorList>
    </citation>
    <scope>IDENTIFICATION</scope>
</reference>
<dbReference type="SUPFAM" id="SSF47459">
    <property type="entry name" value="HLH, helix-loop-helix DNA-binding domain"/>
    <property type="match status" value="1"/>
</dbReference>
<feature type="compositionally biased region" description="Basic residues" evidence="1">
    <location>
        <begin position="58"/>
        <end position="71"/>
    </location>
</feature>
<dbReference type="GO" id="GO:0000977">
    <property type="term" value="F:RNA polymerase II transcription regulatory region sequence-specific DNA binding"/>
    <property type="evidence" value="ECO:0007669"/>
    <property type="project" value="TreeGrafter"/>
</dbReference>
<dbReference type="CDD" id="cd18912">
    <property type="entry name" value="bHLH_TS_bHLHa9"/>
    <property type="match status" value="1"/>
</dbReference>
<dbReference type="Proteomes" id="UP000504632">
    <property type="component" value="Chromosome 6"/>
</dbReference>
<protein>
    <submittedName>
        <fullName evidence="4">Class A basic helix-loop-helix protein 9</fullName>
    </submittedName>
</protein>
<dbReference type="GO" id="GO:0032502">
    <property type="term" value="P:developmental process"/>
    <property type="evidence" value="ECO:0007669"/>
    <property type="project" value="TreeGrafter"/>
</dbReference>
<evidence type="ECO:0000313" key="3">
    <source>
        <dbReference type="Proteomes" id="UP000504632"/>
    </source>
</evidence>
<dbReference type="OrthoDB" id="6241467at2759"/>
<evidence type="ECO:0000313" key="4">
    <source>
        <dbReference type="RefSeq" id="XP_030634599.1"/>
    </source>
</evidence>
<dbReference type="PANTHER" id="PTHR23349">
    <property type="entry name" value="BASIC HELIX-LOOP-HELIX TRANSCRIPTION FACTOR, TWIST"/>
    <property type="match status" value="1"/>
</dbReference>
<dbReference type="GeneID" id="115815742"/>
<keyword evidence="3" id="KW-1185">Reference proteome</keyword>
<dbReference type="AlphaFoldDB" id="A0A6J2VSA3"/>
<feature type="compositionally biased region" description="Polar residues" evidence="1">
    <location>
        <begin position="1"/>
        <end position="10"/>
    </location>
</feature>
<dbReference type="Pfam" id="PF00010">
    <property type="entry name" value="HLH"/>
    <property type="match status" value="1"/>
</dbReference>
<evidence type="ECO:0000256" key="1">
    <source>
        <dbReference type="SAM" id="MobiDB-lite"/>
    </source>
</evidence>
<organism evidence="3 4">
    <name type="scientific">Chanos chanos</name>
    <name type="common">Milkfish</name>
    <name type="synonym">Mugil chanos</name>
    <dbReference type="NCBI Taxonomy" id="29144"/>
    <lineage>
        <taxon>Eukaryota</taxon>
        <taxon>Metazoa</taxon>
        <taxon>Chordata</taxon>
        <taxon>Craniata</taxon>
        <taxon>Vertebrata</taxon>
        <taxon>Euteleostomi</taxon>
        <taxon>Actinopterygii</taxon>
        <taxon>Neopterygii</taxon>
        <taxon>Teleostei</taxon>
        <taxon>Ostariophysi</taxon>
        <taxon>Gonorynchiformes</taxon>
        <taxon>Chanidae</taxon>
        <taxon>Chanos</taxon>
    </lineage>
</organism>
<evidence type="ECO:0000259" key="2">
    <source>
        <dbReference type="PROSITE" id="PS50888"/>
    </source>
</evidence>
<dbReference type="RefSeq" id="XP_030634599.1">
    <property type="nucleotide sequence ID" value="XM_030778739.1"/>
</dbReference>
<dbReference type="GO" id="GO:0046983">
    <property type="term" value="F:protein dimerization activity"/>
    <property type="evidence" value="ECO:0007669"/>
    <property type="project" value="InterPro"/>
</dbReference>
<dbReference type="GO" id="GO:0000981">
    <property type="term" value="F:DNA-binding transcription factor activity, RNA polymerase II-specific"/>
    <property type="evidence" value="ECO:0007669"/>
    <property type="project" value="TreeGrafter"/>
</dbReference>
<sequence length="279" mass="31312">MSSLASNTESEFSDDEMEGSPLCQGEDSGNEIPSKRSCPALESSVSHCPSELEEARTAKKRARPVRSKARRMAANVRERKRILDYNQAFNALRTALKHDLNGKRLSKIATLRRAINRISALSIFLKTHPSGPDQLPCTHAECHGIQEETIVDPGKQRSFQNQAENFMQQQEHEGLHVHAMSPQKQVYQDVTSNATHPSPQHGPCSPDDWIHVNHGPFGHSWEELSGASFHGGVPACQYGMRTMCHQNHMDHYTDCPTMPVSWQLGYRQCSGYQRSLSMH</sequence>
<dbReference type="InterPro" id="IPR011598">
    <property type="entry name" value="bHLH_dom"/>
</dbReference>
<dbReference type="Gene3D" id="4.10.280.10">
    <property type="entry name" value="Helix-loop-helix DNA-binding domain"/>
    <property type="match status" value="1"/>
</dbReference>
<dbReference type="PANTHER" id="PTHR23349:SF10">
    <property type="entry name" value="CLASS A BASIC HELIX-LOOP-HELIX PROTEIN 9"/>
    <property type="match status" value="1"/>
</dbReference>
<proteinExistence type="predicted"/>
<gene>
    <name evidence="4" type="primary">LOC115815742</name>
</gene>
<dbReference type="PROSITE" id="PS50888">
    <property type="entry name" value="BHLH"/>
    <property type="match status" value="1"/>
</dbReference>
<dbReference type="InterPro" id="IPR050283">
    <property type="entry name" value="E-box_TF_Regulators"/>
</dbReference>
<dbReference type="InParanoid" id="A0A6J2VSA3"/>
<accession>A0A6J2VSA3</accession>
<dbReference type="InterPro" id="IPR036638">
    <property type="entry name" value="HLH_DNA-bd_sf"/>
</dbReference>
<feature type="region of interest" description="Disordered" evidence="1">
    <location>
        <begin position="1"/>
        <end position="73"/>
    </location>
</feature>